<gene>
    <name evidence="1" type="ORF">CEXT_746761</name>
</gene>
<protein>
    <recommendedName>
        <fullName evidence="3">Secreted protein</fullName>
    </recommendedName>
</protein>
<sequence length="91" mass="10894">MLMLVMKKHLSLSLQRCCNLRLHWERRKRESSNHHSNLSALFVFHHEGWTEIFMRQGCSRLTVTARNVHPPLQRCKRHFPEKDLASPDDFD</sequence>
<keyword evidence="2" id="KW-1185">Reference proteome</keyword>
<name>A0AAV4WZV8_CAEEX</name>
<dbReference type="Proteomes" id="UP001054945">
    <property type="component" value="Unassembled WGS sequence"/>
</dbReference>
<evidence type="ECO:0000313" key="2">
    <source>
        <dbReference type="Proteomes" id="UP001054945"/>
    </source>
</evidence>
<accession>A0AAV4WZV8</accession>
<comment type="caution">
    <text evidence="1">The sequence shown here is derived from an EMBL/GenBank/DDBJ whole genome shotgun (WGS) entry which is preliminary data.</text>
</comment>
<proteinExistence type="predicted"/>
<reference evidence="1 2" key="1">
    <citation type="submission" date="2021-06" db="EMBL/GenBank/DDBJ databases">
        <title>Caerostris extrusa draft genome.</title>
        <authorList>
            <person name="Kono N."/>
            <person name="Arakawa K."/>
        </authorList>
    </citation>
    <scope>NUCLEOTIDE SEQUENCE [LARGE SCALE GENOMIC DNA]</scope>
</reference>
<organism evidence="1 2">
    <name type="scientific">Caerostris extrusa</name>
    <name type="common">Bark spider</name>
    <name type="synonym">Caerostris bankana</name>
    <dbReference type="NCBI Taxonomy" id="172846"/>
    <lineage>
        <taxon>Eukaryota</taxon>
        <taxon>Metazoa</taxon>
        <taxon>Ecdysozoa</taxon>
        <taxon>Arthropoda</taxon>
        <taxon>Chelicerata</taxon>
        <taxon>Arachnida</taxon>
        <taxon>Araneae</taxon>
        <taxon>Araneomorphae</taxon>
        <taxon>Entelegynae</taxon>
        <taxon>Araneoidea</taxon>
        <taxon>Araneidae</taxon>
        <taxon>Caerostris</taxon>
    </lineage>
</organism>
<dbReference type="EMBL" id="BPLR01016888">
    <property type="protein sequence ID" value="GIY87109.1"/>
    <property type="molecule type" value="Genomic_DNA"/>
</dbReference>
<evidence type="ECO:0000313" key="1">
    <source>
        <dbReference type="EMBL" id="GIY87109.1"/>
    </source>
</evidence>
<dbReference type="AlphaFoldDB" id="A0AAV4WZV8"/>
<evidence type="ECO:0008006" key="3">
    <source>
        <dbReference type="Google" id="ProtNLM"/>
    </source>
</evidence>